<sequence>MFHDYLPVSKLPMSREGNNVKKLRLTAADRRAQLMEIGRQVFASQGYEAPIEDIAQRAGVSKPIIYEHFGAKEGLYAAIVDREMEFLVNRVSESISAGTPRQRFEGAVQAFMTYTREQPAGFAVLTRDSPTANARRGLTRVIDDLAMRVDDIFRREFQLAGYDPDLAPIYANALVGMVTQVGQWLAKEGKRYDIEEVARHVSALGWMGLRHLPRPLGKKSARPSRSRR</sequence>
<dbReference type="SUPFAM" id="SSF46689">
    <property type="entry name" value="Homeodomain-like"/>
    <property type="match status" value="1"/>
</dbReference>
<dbReference type="GO" id="GO:0000976">
    <property type="term" value="F:transcription cis-regulatory region binding"/>
    <property type="evidence" value="ECO:0007669"/>
    <property type="project" value="TreeGrafter"/>
</dbReference>
<dbReference type="PANTHER" id="PTHR30055:SF227">
    <property type="entry name" value="TRANSCRIPTIONAL REGULATORY PROTEIN (PROBABLY TETR-FAMILY)-RELATED"/>
    <property type="match status" value="1"/>
</dbReference>
<evidence type="ECO:0000313" key="5">
    <source>
        <dbReference type="Proteomes" id="UP000249061"/>
    </source>
</evidence>
<dbReference type="InterPro" id="IPR001647">
    <property type="entry name" value="HTH_TetR"/>
</dbReference>
<protein>
    <submittedName>
        <fullName evidence="4">TetR/AcrR family transcriptional regulator</fullName>
    </submittedName>
</protein>
<evidence type="ECO:0000259" key="3">
    <source>
        <dbReference type="PROSITE" id="PS50977"/>
    </source>
</evidence>
<organism evidence="4 5">
    <name type="scientific">Archangium gephyra</name>
    <dbReference type="NCBI Taxonomy" id="48"/>
    <lineage>
        <taxon>Bacteria</taxon>
        <taxon>Pseudomonadati</taxon>
        <taxon>Myxococcota</taxon>
        <taxon>Myxococcia</taxon>
        <taxon>Myxococcales</taxon>
        <taxon>Cystobacterineae</taxon>
        <taxon>Archangiaceae</taxon>
        <taxon>Archangium</taxon>
    </lineage>
</organism>
<dbReference type="Pfam" id="PF00440">
    <property type="entry name" value="TetR_N"/>
    <property type="match status" value="1"/>
</dbReference>
<dbReference type="AlphaFoldDB" id="A0A2W5T6F8"/>
<comment type="caution">
    <text evidence="4">The sequence shown here is derived from an EMBL/GenBank/DDBJ whole genome shotgun (WGS) entry which is preliminary data.</text>
</comment>
<dbReference type="EMBL" id="QFQP01000034">
    <property type="protein sequence ID" value="PZR07045.1"/>
    <property type="molecule type" value="Genomic_DNA"/>
</dbReference>
<feature type="DNA-binding region" description="H-T-H motif" evidence="2">
    <location>
        <begin position="50"/>
        <end position="69"/>
    </location>
</feature>
<evidence type="ECO:0000313" key="4">
    <source>
        <dbReference type="EMBL" id="PZR07045.1"/>
    </source>
</evidence>
<feature type="domain" description="HTH tetR-type" evidence="3">
    <location>
        <begin position="28"/>
        <end position="87"/>
    </location>
</feature>
<dbReference type="Proteomes" id="UP000249061">
    <property type="component" value="Unassembled WGS sequence"/>
</dbReference>
<dbReference type="InterPro" id="IPR050109">
    <property type="entry name" value="HTH-type_TetR-like_transc_reg"/>
</dbReference>
<dbReference type="PANTHER" id="PTHR30055">
    <property type="entry name" value="HTH-TYPE TRANSCRIPTIONAL REGULATOR RUTR"/>
    <property type="match status" value="1"/>
</dbReference>
<accession>A0A2W5T6F8</accession>
<dbReference type="PRINTS" id="PR00455">
    <property type="entry name" value="HTHTETR"/>
</dbReference>
<dbReference type="GO" id="GO:0003700">
    <property type="term" value="F:DNA-binding transcription factor activity"/>
    <property type="evidence" value="ECO:0007669"/>
    <property type="project" value="TreeGrafter"/>
</dbReference>
<keyword evidence="1 2" id="KW-0238">DNA-binding</keyword>
<dbReference type="InterPro" id="IPR041490">
    <property type="entry name" value="KstR2_TetR_C"/>
</dbReference>
<gene>
    <name evidence="4" type="ORF">DI536_28730</name>
</gene>
<evidence type="ECO:0000256" key="2">
    <source>
        <dbReference type="PROSITE-ProRule" id="PRU00335"/>
    </source>
</evidence>
<reference evidence="4 5" key="1">
    <citation type="submission" date="2017-08" db="EMBL/GenBank/DDBJ databases">
        <title>Infants hospitalized years apart are colonized by the same room-sourced microbial strains.</title>
        <authorList>
            <person name="Brooks B."/>
            <person name="Olm M.R."/>
            <person name="Firek B.A."/>
            <person name="Baker R."/>
            <person name="Thomas B.C."/>
            <person name="Morowitz M.J."/>
            <person name="Banfield J.F."/>
        </authorList>
    </citation>
    <scope>NUCLEOTIDE SEQUENCE [LARGE SCALE GENOMIC DNA]</scope>
    <source>
        <strain evidence="4">S2_003_000_R2_14</strain>
    </source>
</reference>
<dbReference type="InterPro" id="IPR009057">
    <property type="entry name" value="Homeodomain-like_sf"/>
</dbReference>
<proteinExistence type="predicted"/>
<dbReference type="PROSITE" id="PS50977">
    <property type="entry name" value="HTH_TETR_2"/>
    <property type="match status" value="1"/>
</dbReference>
<name>A0A2W5T6F8_9BACT</name>
<dbReference type="Gene3D" id="1.10.357.10">
    <property type="entry name" value="Tetracycline Repressor, domain 2"/>
    <property type="match status" value="1"/>
</dbReference>
<dbReference type="Pfam" id="PF17932">
    <property type="entry name" value="TetR_C_24"/>
    <property type="match status" value="1"/>
</dbReference>
<evidence type="ECO:0000256" key="1">
    <source>
        <dbReference type="ARBA" id="ARBA00023125"/>
    </source>
</evidence>